<dbReference type="GO" id="GO:0046513">
    <property type="term" value="P:ceramide biosynthetic process"/>
    <property type="evidence" value="ECO:0007669"/>
    <property type="project" value="TreeGrafter"/>
</dbReference>
<dbReference type="InterPro" id="IPR036770">
    <property type="entry name" value="Ankyrin_rpt-contain_sf"/>
</dbReference>
<dbReference type="GO" id="GO:0071944">
    <property type="term" value="C:cell periphery"/>
    <property type="evidence" value="ECO:0007669"/>
    <property type="project" value="TreeGrafter"/>
</dbReference>
<accession>A0A150GU42</accession>
<name>A0A150GU42_GONPE</name>
<evidence type="ECO:0008006" key="3">
    <source>
        <dbReference type="Google" id="ProtNLM"/>
    </source>
</evidence>
<reference evidence="2" key="1">
    <citation type="journal article" date="2016" name="Nat. Commun.">
        <title>The Gonium pectorale genome demonstrates co-option of cell cycle regulation during the evolution of multicellularity.</title>
        <authorList>
            <person name="Hanschen E.R."/>
            <person name="Marriage T.N."/>
            <person name="Ferris P.J."/>
            <person name="Hamaji T."/>
            <person name="Toyoda A."/>
            <person name="Fujiyama A."/>
            <person name="Neme R."/>
            <person name="Noguchi H."/>
            <person name="Minakuchi Y."/>
            <person name="Suzuki M."/>
            <person name="Kawai-Toyooka H."/>
            <person name="Smith D.R."/>
            <person name="Sparks H."/>
            <person name="Anderson J."/>
            <person name="Bakaric R."/>
            <person name="Luria V."/>
            <person name="Karger A."/>
            <person name="Kirschner M.W."/>
            <person name="Durand P.M."/>
            <person name="Michod R.E."/>
            <person name="Nozaki H."/>
            <person name="Olson B.J."/>
        </authorList>
    </citation>
    <scope>NUCLEOTIDE SEQUENCE [LARGE SCALE GENOMIC DNA]</scope>
    <source>
        <strain evidence="2">NIES-2863</strain>
    </source>
</reference>
<keyword evidence="2" id="KW-1185">Reference proteome</keyword>
<evidence type="ECO:0000313" key="1">
    <source>
        <dbReference type="EMBL" id="KXZ53396.1"/>
    </source>
</evidence>
<dbReference type="Proteomes" id="UP000075714">
    <property type="component" value="Unassembled WGS sequence"/>
</dbReference>
<dbReference type="Gene3D" id="1.25.40.20">
    <property type="entry name" value="Ankyrin repeat-containing domain"/>
    <property type="match status" value="2"/>
</dbReference>
<dbReference type="AlphaFoldDB" id="A0A150GU42"/>
<sequence>MCVWPQLLPELAEKIVSLLEPNEVPSFRLVNKAAAAYFSSPAYTTIRLWQPVPRHAFAAHWLQSGSTRLLTLKQRRQLMSLTAATGVVGNLVVSVQVAGCLLTYGVFEAAAAAGKLKSCMWLLQRGCPTVNEGTEGSGLLAAAAGGGHQHVCAWLLGLGLIWSSCGAGEAARGGHTELVDWLLERRSQLKVREVLPETFTKVFAGAAHGCLLSTLESTRESTRQRLLKKWRELDYSAKEATLAAAAGSPTPDWAAKVEWLEARGCLPGEGPAMKAAASSDAAARLAWLRGRGYPMGSAAVKAAAEVGNVAALQYLLGEAGVPVGDPNSVAAQLAAKGGHLTALQALHAAGFPLGGSALEAARGGHTHVVTWLVETLGVKAAGMDEQLFCVAAESGNMELLWWLQLRGCGMSPLAVAYAAYSGCEPAVEFVAVYSWPIAVRGGLGARLSLKLDVAILACSWLNPH</sequence>
<dbReference type="GO" id="GO:0016020">
    <property type="term" value="C:membrane"/>
    <property type="evidence" value="ECO:0007669"/>
    <property type="project" value="TreeGrafter"/>
</dbReference>
<protein>
    <recommendedName>
        <fullName evidence="3">F-box domain-containing protein</fullName>
    </recommendedName>
</protein>
<dbReference type="GO" id="GO:0004620">
    <property type="term" value="F:phospholipase activity"/>
    <property type="evidence" value="ECO:0007669"/>
    <property type="project" value="TreeGrafter"/>
</dbReference>
<dbReference type="OrthoDB" id="10266500at2759"/>
<dbReference type="GO" id="GO:0005783">
    <property type="term" value="C:endoplasmic reticulum"/>
    <property type="evidence" value="ECO:0007669"/>
    <property type="project" value="TreeGrafter"/>
</dbReference>
<proteinExistence type="predicted"/>
<dbReference type="EMBL" id="LSYV01000008">
    <property type="protein sequence ID" value="KXZ53396.1"/>
    <property type="molecule type" value="Genomic_DNA"/>
</dbReference>
<dbReference type="SUPFAM" id="SSF48403">
    <property type="entry name" value="Ankyrin repeat"/>
    <property type="match status" value="1"/>
</dbReference>
<dbReference type="PANTHER" id="PTHR12393">
    <property type="entry name" value="SPHINGOMYELIN PHOSPHODIESTERASE RELATED"/>
    <property type="match status" value="1"/>
</dbReference>
<dbReference type="PANTHER" id="PTHR12393:SF6">
    <property type="entry name" value="SPHINGOMYELIN PHOSPHODIESTERASE 2"/>
    <property type="match status" value="1"/>
</dbReference>
<gene>
    <name evidence="1" type="ORF">GPECTOR_7g1292</name>
</gene>
<organism evidence="1 2">
    <name type="scientific">Gonium pectorale</name>
    <name type="common">Green alga</name>
    <dbReference type="NCBI Taxonomy" id="33097"/>
    <lineage>
        <taxon>Eukaryota</taxon>
        <taxon>Viridiplantae</taxon>
        <taxon>Chlorophyta</taxon>
        <taxon>core chlorophytes</taxon>
        <taxon>Chlorophyceae</taxon>
        <taxon>CS clade</taxon>
        <taxon>Chlamydomonadales</taxon>
        <taxon>Volvocaceae</taxon>
        <taxon>Gonium</taxon>
    </lineage>
</organism>
<dbReference type="GO" id="GO:0030149">
    <property type="term" value="P:sphingolipid catabolic process"/>
    <property type="evidence" value="ECO:0007669"/>
    <property type="project" value="TreeGrafter"/>
</dbReference>
<comment type="caution">
    <text evidence="1">The sequence shown here is derived from an EMBL/GenBank/DDBJ whole genome shotgun (WGS) entry which is preliminary data.</text>
</comment>
<evidence type="ECO:0000313" key="2">
    <source>
        <dbReference type="Proteomes" id="UP000075714"/>
    </source>
</evidence>